<protein>
    <submittedName>
        <fullName evidence="2">CHAD domain-containing protein</fullName>
    </submittedName>
</protein>
<evidence type="ECO:0000313" key="3">
    <source>
        <dbReference type="Proteomes" id="UP000679126"/>
    </source>
</evidence>
<evidence type="ECO:0000259" key="1">
    <source>
        <dbReference type="SMART" id="SM00880"/>
    </source>
</evidence>
<gene>
    <name evidence="2" type="ORF">J7I43_05225</name>
</gene>
<accession>A0ABS3YA86</accession>
<reference evidence="3" key="1">
    <citation type="submission" date="2021-03" db="EMBL/GenBank/DDBJ databases">
        <title>Assistant Professor.</title>
        <authorList>
            <person name="Huq M.A."/>
        </authorList>
    </citation>
    <scope>NUCLEOTIDE SEQUENCE [LARGE SCALE GENOMIC DNA]</scope>
    <source>
        <strain evidence="3">MAH-28</strain>
    </source>
</reference>
<dbReference type="InterPro" id="IPR038186">
    <property type="entry name" value="CHAD_dom_sf"/>
</dbReference>
<dbReference type="InterPro" id="IPR007899">
    <property type="entry name" value="CHAD_dom"/>
</dbReference>
<dbReference type="Pfam" id="PF05235">
    <property type="entry name" value="CHAD"/>
    <property type="match status" value="1"/>
</dbReference>
<keyword evidence="3" id="KW-1185">Reference proteome</keyword>
<dbReference type="SMART" id="SM00880">
    <property type="entry name" value="CHAD"/>
    <property type="match status" value="1"/>
</dbReference>
<dbReference type="Proteomes" id="UP000679126">
    <property type="component" value="Unassembled WGS sequence"/>
</dbReference>
<dbReference type="RefSeq" id="WP_209143952.1">
    <property type="nucleotide sequence ID" value="NZ_JAGHKP010000001.1"/>
</dbReference>
<feature type="domain" description="CHAD" evidence="1">
    <location>
        <begin position="10"/>
        <end position="247"/>
    </location>
</feature>
<evidence type="ECO:0000313" key="2">
    <source>
        <dbReference type="EMBL" id="MBO9151597.1"/>
    </source>
</evidence>
<organism evidence="2 3">
    <name type="scientific">Chitinophaga chungangae</name>
    <dbReference type="NCBI Taxonomy" id="2821488"/>
    <lineage>
        <taxon>Bacteria</taxon>
        <taxon>Pseudomonadati</taxon>
        <taxon>Bacteroidota</taxon>
        <taxon>Chitinophagia</taxon>
        <taxon>Chitinophagales</taxon>
        <taxon>Chitinophagaceae</taxon>
        <taxon>Chitinophaga</taxon>
    </lineage>
</organism>
<name>A0ABS3YA86_9BACT</name>
<sequence>MIRRKSQRKYLIKRWREMRRQLLAYTCTGNFEPLHGLRVEMKKVRAFIKFTKAYTRKKRTVAQPEAIRKIFKRAGIIREAGINLQLLKRFNIRHPAFREGETHVFEKEIHRFRAHSVQYDHCIGQAFRYLLGTLHPVRNRRVRHWLMRQLKTIGGIVVAPSMGKLHLARKKIKYLLYIHGLLSSQPALVSKINISYLDQLQDAIGKWHDIAVAITMLDAQGVGGKTAINRMKKERNEASADVHAIGDGFWKKVFMS</sequence>
<proteinExistence type="predicted"/>
<comment type="caution">
    <text evidence="2">The sequence shown here is derived from an EMBL/GenBank/DDBJ whole genome shotgun (WGS) entry which is preliminary data.</text>
</comment>
<dbReference type="EMBL" id="JAGHKP010000001">
    <property type="protein sequence ID" value="MBO9151597.1"/>
    <property type="molecule type" value="Genomic_DNA"/>
</dbReference>
<dbReference type="Gene3D" id="1.40.20.10">
    <property type="entry name" value="CHAD domain"/>
    <property type="match status" value="1"/>
</dbReference>